<evidence type="ECO:0000313" key="8">
    <source>
        <dbReference type="Proteomes" id="UP001449657"/>
    </source>
</evidence>
<dbReference type="CDD" id="cd02966">
    <property type="entry name" value="TlpA_like_family"/>
    <property type="match status" value="1"/>
</dbReference>
<dbReference type="RefSeq" id="WP_341841107.1">
    <property type="nucleotide sequence ID" value="NZ_CP149792.1"/>
</dbReference>
<evidence type="ECO:0000256" key="4">
    <source>
        <dbReference type="ARBA" id="ARBA00023284"/>
    </source>
</evidence>
<organism evidence="7 8">
    <name type="scientific">Chitinophaga caseinilytica</name>
    <dbReference type="NCBI Taxonomy" id="2267521"/>
    <lineage>
        <taxon>Bacteria</taxon>
        <taxon>Pseudomonadati</taxon>
        <taxon>Bacteroidota</taxon>
        <taxon>Chitinophagia</taxon>
        <taxon>Chitinophagales</taxon>
        <taxon>Chitinophagaceae</taxon>
        <taxon>Chitinophaga</taxon>
    </lineage>
</organism>
<dbReference type="PROSITE" id="PS51352">
    <property type="entry name" value="THIOREDOXIN_2"/>
    <property type="match status" value="1"/>
</dbReference>
<accession>A0ABZ2Z791</accession>
<evidence type="ECO:0000256" key="1">
    <source>
        <dbReference type="ARBA" id="ARBA00004196"/>
    </source>
</evidence>
<dbReference type="PANTHER" id="PTHR42852:SF6">
    <property type="entry name" value="THIOL:DISULFIDE INTERCHANGE PROTEIN DSBE"/>
    <property type="match status" value="1"/>
</dbReference>
<dbReference type="Proteomes" id="UP001449657">
    <property type="component" value="Chromosome"/>
</dbReference>
<keyword evidence="2" id="KW-0201">Cytochrome c-type biogenesis</keyword>
<protein>
    <submittedName>
        <fullName evidence="7">TlpA disulfide reductase family protein</fullName>
    </submittedName>
</protein>
<dbReference type="InterPro" id="IPR013766">
    <property type="entry name" value="Thioredoxin_domain"/>
</dbReference>
<proteinExistence type="predicted"/>
<dbReference type="Pfam" id="PF13905">
    <property type="entry name" value="Thioredoxin_8"/>
    <property type="match status" value="1"/>
</dbReference>
<reference evidence="7 8" key="1">
    <citation type="submission" date="2024-03" db="EMBL/GenBank/DDBJ databases">
        <title>Chitinophaga caseinilytica sp. nov., a casein hydrolysing bacterium isolated from forest soil.</title>
        <authorList>
            <person name="Lee D.S."/>
            <person name="Han D.M."/>
            <person name="Baek J.H."/>
            <person name="Choi D.G."/>
            <person name="Jeon J.H."/>
            <person name="Jeon C.O."/>
        </authorList>
    </citation>
    <scope>NUCLEOTIDE SEQUENCE [LARGE SCALE GENOMIC DNA]</scope>
    <source>
        <strain evidence="7 8">KACC 19118</strain>
    </source>
</reference>
<feature type="signal peptide" evidence="5">
    <location>
        <begin position="1"/>
        <end position="19"/>
    </location>
</feature>
<dbReference type="InterPro" id="IPR036249">
    <property type="entry name" value="Thioredoxin-like_sf"/>
</dbReference>
<sequence>MIRFAFTLTALLLGFATYAQHEKPAKISSASLQEGFGPLRLGNDSITIIGKYLNYQPKKGDEFSVSVYDFLSTRQMEFKAAIDANGQFSIKVPAQAPCDIFLDWGVTWQRTIGVPGETIYYTADPSEYNDLNWEDPSFFNRKFSTRFQGTNSRLHMEILAFNNAYDGWFDNSYHSWSDENLPDLAYRDKVVHKKLLPEWAFLQSWIKQHRPEKRTIQYLEARVLCQTNYMLMQYLYKLDKLKQRQFSPGYLATVDSIRNVLPQLGYLSRDYQVVIRDMATYGSLVTGWNRPQAADSVYNTLKPLDIERELRLAREITAQYSSTSSPLPEADFQRGLAALKDPFVREAIQKRQQYFKDLDARMDAEMQLTGLFSDTTGLGQLTTTEAVYRHITAPYKGKVIYLDVWGTWCAPCRDEMQFAGELKKRLEGKDVAFIYLANNSAEKSWRNFIKDRKLYGKSTFHYNLPRAQQQLFEKQYLKGGYPTFILIDKSGKFVTNTAPRPSNTDEAVKAIEALL</sequence>
<dbReference type="PANTHER" id="PTHR42852">
    <property type="entry name" value="THIOL:DISULFIDE INTERCHANGE PROTEIN DSBE"/>
    <property type="match status" value="1"/>
</dbReference>
<keyword evidence="5" id="KW-0732">Signal</keyword>
<evidence type="ECO:0000256" key="5">
    <source>
        <dbReference type="SAM" id="SignalP"/>
    </source>
</evidence>
<evidence type="ECO:0000256" key="2">
    <source>
        <dbReference type="ARBA" id="ARBA00022748"/>
    </source>
</evidence>
<dbReference type="Gene3D" id="3.40.30.10">
    <property type="entry name" value="Glutaredoxin"/>
    <property type="match status" value="1"/>
</dbReference>
<evidence type="ECO:0000259" key="6">
    <source>
        <dbReference type="PROSITE" id="PS51352"/>
    </source>
</evidence>
<keyword evidence="8" id="KW-1185">Reference proteome</keyword>
<comment type="subcellular location">
    <subcellularLocation>
        <location evidence="1">Cell envelope</location>
    </subcellularLocation>
</comment>
<dbReference type="InterPro" id="IPR012336">
    <property type="entry name" value="Thioredoxin-like_fold"/>
</dbReference>
<evidence type="ECO:0000313" key="7">
    <source>
        <dbReference type="EMBL" id="WZN46384.1"/>
    </source>
</evidence>
<dbReference type="EMBL" id="CP150096">
    <property type="protein sequence ID" value="WZN46384.1"/>
    <property type="molecule type" value="Genomic_DNA"/>
</dbReference>
<feature type="domain" description="Thioredoxin" evidence="6">
    <location>
        <begin position="360"/>
        <end position="515"/>
    </location>
</feature>
<keyword evidence="4" id="KW-0676">Redox-active center</keyword>
<gene>
    <name evidence="7" type="ORF">WJU22_26200</name>
</gene>
<dbReference type="SUPFAM" id="SSF52833">
    <property type="entry name" value="Thioredoxin-like"/>
    <property type="match status" value="1"/>
</dbReference>
<evidence type="ECO:0000256" key="3">
    <source>
        <dbReference type="ARBA" id="ARBA00023157"/>
    </source>
</evidence>
<dbReference type="InterPro" id="IPR050553">
    <property type="entry name" value="Thioredoxin_ResA/DsbE_sf"/>
</dbReference>
<feature type="chain" id="PRO_5045349286" evidence="5">
    <location>
        <begin position="20"/>
        <end position="515"/>
    </location>
</feature>
<keyword evidence="3" id="KW-1015">Disulfide bond</keyword>
<name>A0ABZ2Z791_9BACT</name>